<dbReference type="Gene3D" id="3.10.110.10">
    <property type="entry name" value="Ubiquitin Conjugating Enzyme"/>
    <property type="match status" value="1"/>
</dbReference>
<dbReference type="GO" id="GO:0004869">
    <property type="term" value="F:cysteine-type endopeptidase inhibitor activity"/>
    <property type="evidence" value="ECO:0007669"/>
    <property type="project" value="TreeGrafter"/>
</dbReference>
<dbReference type="SMART" id="SM00212">
    <property type="entry name" value="UBCc"/>
    <property type="match status" value="1"/>
</dbReference>
<dbReference type="CDD" id="cd23810">
    <property type="entry name" value="UBCc_BIRC6"/>
    <property type="match status" value="1"/>
</dbReference>
<feature type="domain" description="UBC core" evidence="4">
    <location>
        <begin position="2373"/>
        <end position="2540"/>
    </location>
</feature>
<sequence>MNIMKEKNSSVSMEHNKVFQSYREAITYQRQLNTVRHIMNRLEGNINNAESLKELNNICTDKLRAIAEGLLEVLLSVDYVNEIDVDTCQKLFRGFCVSQTPRLQFLAAIFLKNAAGKRDYWGNFLADTLSQMFSTSYIPTFPQDRVFILLAYLSKRSPCRSSVLDAALRVTYQCLNNLNENRKSLLAISIDLPLLSWLLMYLSLQLDMNKHCIKSVARWDWVFGEMVGKATVENTKTRLHKKALKKQICTVDSSVPVYKSKCLPMGHKVSIPLPTLSSAKTGPELFMKMLNNVNMPHLVAQNSDNASKKMKEGGNSESNTEKNSPKRIPLIVDGRHCKIVARGLLKLVLCMDHSSSADMLLLAFKVIARLSCLVKIHLGTLMNESQLLNLVNFCLSSKIPWAPHALACLLEDVLDLSPPQPSEDIEMETETPASTSWAVTHDFKNDKNDNGILTEHIFVDALIPAKVINSNKNNQLPSVYESDSSELEELVEEVLGKEQQSQSKKRPLKSTTSNSSCLNSCAVDSRLDLGVETFSEISLRKLLMQNNQILVQNITNGNYNPEKEEGLLPWSNPIEPFKSGTPSSNHKMLIECFQSLFQSLDHQTPESIEHILQLWLTLNSVSKGDKFDPSTIPSIPLSPESVHSLILVLAYTPGLSLVSWCVALQALTLICNINTSSESNSTEVQWGDVGMAGKIMEHPDFVQFLLRLLSGNGVVYSEKGLAGPSLCRALHDLLIRLQMRCDVVSSVSKMGGNFKTLLLKLVYQLIQPSGPISSRQGPLDAQCKIIQCMLHLDFGNADLGIAMSILESTGGLVHTYVTNADRVKCNYSGEVNSPTFRNLYSTVLGTDSVKQDRPVSCEILLITLLKLLGKLVKTPFPNDSENTEAMDVEAPTITSQTDESKAEQIQQDSSRTSQLPCLADIALQHHPSIIRLCNTLAACKSSSLCMLACISQKNAFVSNFSEPNTLADGVFHVLISLAKSASKKNLMLQPLLMFLSQTPQLSEPLLWFILQVLDNEETIRSFFNAGGISILGMSFVANSNTPNTISKMGTISTIMQYFNKTNKQVECNFPMATTSKKSTMDEQLENRLSLVNFAPCSSIRCNSTTAQPADILIQGGTTTHRRARTPQWSYHFYPEEVYTELVLTLPSAILLKQVHLQPHVVALSTCPSAIGLEISASGPSRLVPVCPPMATSGMSYIQLELPTPEVVNCVLIRLYKPRTANNISLSQIRLLGFPAFSGKMPSLIVDDEQHCKHSLGWIRLLHHCLTLPTDRSLVEEMVACCADVPDLLTTTCGLLLVPSHILPDYLPCLEKVLRELSLHNYDCSMTTMKILLESKCSSIDLLNSSENIWQDRLLVNNNGYQSACELLYQICEYQDTDTPYRVSMILDWLQTVARTALSTRTIHECNPAYIACVASILWYANTNPASINYDLREMITTDLFECVYNLKVHVEHNMSLKYSLDSLLCSMCYIRPEFYPVLLQNIGILVPNLSTDHGASISDDRKDSENRMTDDNKESFVRESEWYDHLIIGKLAQLTLSNEQLETVALVSRSPSSVQQLLDSGLPKMLNNAILEFCTTNEDNDVPMAKLEKVTAILKFFTDVSEEKLMRDWLGSTDGSSFWLHLLQWLCKKTSVRKHNLESETHVHLQEMCIRFLSKCCLCHPPNQNRLAKVLCEVISLQTNGISGFMRRLVLQLLLENEKIPVNITADETLYKSSKNSHVLLPTHPAFKQTYKRALLYLSTNTTLSDILEEHIYFNPHKMEGDSAIKKEIPGSNARRNFIKDLISQESDLTVAAGVLAKDKRAKDNKNFFVTSTPVKKKRYASEYPGVELIGGRVVKCQAYSDQPLPLTLNLGQLLKLIESNKITPDWPCIHLTVTQSKCPEDKQHHGGNSVNGNGDSNNILTKHQSYSSALQVFSAMGGLALLAQHLPTIYPETARPPPAEKMTTEQSDSEWIKVEEILDCDDIYEDETVGTSSPSKSVGVVSNVPPHSLTAFGLFLRLPGYAEILLKDMKEALCLLRLVLGVTDDGEGGDIFLSPVANSLPTLPFEVLRKLYDSTKLNTDDGRLLRRISINSGVMHLLLACLGIFTHMTPNSEKEGGKEATGKEERSQLYWAKGTGYGTGSTQQSWNVEQALLKQRSEEEHVTILLQVLASYINPNGEAADELAEEVLPPTFHDLLMNSCLLPALSSYLRNDSVLDMARHIPLYKAALQLLRALAVSSQLVSLLLPQKNRSNQRSITSLLKSMKNCVDTYASKLRLNGKGNSKSKTKLGDQLEEVEQGEGLATLMPDIQDSANLVSRVTSGLIDSDHEGEGDSTLDKTVVVSLEEKYLTIMKKLQFGSYEMITELPEGGIKFVISHHFENNAKSTSEQSHPARVKRIAQETVTLSSSLPLSYSSSVFVRYDTSRLDVMKVLITGPSDTPYANGCFELDVFFPQDYPISPMMINLETTGHHSVRFNPNLYNDGKVCLSVLNTWHGRPEEKWNVQTSSFLQVLVSIQSLILVPEPYFNEPGYERSRGTPAGNQSSREYNATISQATVRWAMVEQILNPCPCFKDIILTHFYLKRKEILEQVAGWLRDFENDTAEKKVSRTNKRSSSYSLEQFKKVAQQLKEQLMKLKPPACLEEEEEEDCATTPTNSVSVEKKETIENQNSELANDIEMEKMVNDMCE</sequence>
<evidence type="ECO:0000256" key="3">
    <source>
        <dbReference type="SAM" id="MobiDB-lite"/>
    </source>
</evidence>
<evidence type="ECO:0000313" key="6">
    <source>
        <dbReference type="Proteomes" id="UP001431783"/>
    </source>
</evidence>
<evidence type="ECO:0000256" key="1">
    <source>
        <dbReference type="ARBA" id="ARBA00022679"/>
    </source>
</evidence>
<dbReference type="PROSITE" id="PS50127">
    <property type="entry name" value="UBC_2"/>
    <property type="match status" value="1"/>
</dbReference>
<dbReference type="GO" id="GO:0005634">
    <property type="term" value="C:nucleus"/>
    <property type="evidence" value="ECO:0007669"/>
    <property type="project" value="TreeGrafter"/>
</dbReference>
<evidence type="ECO:0000259" key="4">
    <source>
        <dbReference type="PROSITE" id="PS50127"/>
    </source>
</evidence>
<comment type="caution">
    <text evidence="5">The sequence shown here is derived from an EMBL/GenBank/DDBJ whole genome shotgun (WGS) entry which is preliminary data.</text>
</comment>
<gene>
    <name evidence="5" type="ORF">WA026_023130</name>
</gene>
<dbReference type="GO" id="GO:0006915">
    <property type="term" value="P:apoptotic process"/>
    <property type="evidence" value="ECO:0007669"/>
    <property type="project" value="InterPro"/>
</dbReference>
<dbReference type="EMBL" id="JARQZJ010000022">
    <property type="protein sequence ID" value="KAK9873573.1"/>
    <property type="molecule type" value="Genomic_DNA"/>
</dbReference>
<dbReference type="PANTHER" id="PTHR46116">
    <property type="entry name" value="(E3-INDEPENDENT) E2 UBIQUITIN-CONJUGATING ENZYME"/>
    <property type="match status" value="1"/>
</dbReference>
<feature type="region of interest" description="Disordered" evidence="3">
    <location>
        <begin position="2623"/>
        <end position="2652"/>
    </location>
</feature>
<dbReference type="SUPFAM" id="SSF54495">
    <property type="entry name" value="UBC-like"/>
    <property type="match status" value="1"/>
</dbReference>
<keyword evidence="1" id="KW-0808">Transferase</keyword>
<feature type="region of interest" description="Disordered" evidence="3">
    <location>
        <begin position="493"/>
        <end position="516"/>
    </location>
</feature>
<dbReference type="PANTHER" id="PTHR46116:SF39">
    <property type="entry name" value="BACULOVIRAL IAP REPEAT-CONTAINING PROTEIN 6"/>
    <property type="match status" value="1"/>
</dbReference>
<evidence type="ECO:0000313" key="5">
    <source>
        <dbReference type="EMBL" id="KAK9873573.1"/>
    </source>
</evidence>
<organism evidence="5 6">
    <name type="scientific">Henosepilachna vigintioctopunctata</name>
    <dbReference type="NCBI Taxonomy" id="420089"/>
    <lineage>
        <taxon>Eukaryota</taxon>
        <taxon>Metazoa</taxon>
        <taxon>Ecdysozoa</taxon>
        <taxon>Arthropoda</taxon>
        <taxon>Hexapoda</taxon>
        <taxon>Insecta</taxon>
        <taxon>Pterygota</taxon>
        <taxon>Neoptera</taxon>
        <taxon>Endopterygota</taxon>
        <taxon>Coleoptera</taxon>
        <taxon>Polyphaga</taxon>
        <taxon>Cucujiformia</taxon>
        <taxon>Coccinelloidea</taxon>
        <taxon>Coccinellidae</taxon>
        <taxon>Epilachninae</taxon>
        <taxon>Epilachnini</taxon>
        <taxon>Henosepilachna</taxon>
    </lineage>
</organism>
<reference evidence="5 6" key="1">
    <citation type="submission" date="2023-03" db="EMBL/GenBank/DDBJ databases">
        <title>Genome insight into feeding habits of ladybird beetles.</title>
        <authorList>
            <person name="Li H.-S."/>
            <person name="Huang Y.-H."/>
            <person name="Pang H."/>
        </authorList>
    </citation>
    <scope>NUCLEOTIDE SEQUENCE [LARGE SCALE GENOMIC DNA]</scope>
    <source>
        <strain evidence="5">SYSU_2023b</strain>
        <tissue evidence="5">Whole body</tissue>
    </source>
</reference>
<dbReference type="Pfam" id="PF12356">
    <property type="entry name" value="BIRC6"/>
    <property type="match status" value="1"/>
</dbReference>
<feature type="compositionally biased region" description="Basic and acidic residues" evidence="3">
    <location>
        <begin position="306"/>
        <end position="324"/>
    </location>
</feature>
<dbReference type="GO" id="GO:0032465">
    <property type="term" value="P:regulation of cytokinesis"/>
    <property type="evidence" value="ECO:0007669"/>
    <property type="project" value="InterPro"/>
</dbReference>
<dbReference type="GO" id="GO:0004842">
    <property type="term" value="F:ubiquitin-protein transferase activity"/>
    <property type="evidence" value="ECO:0007669"/>
    <property type="project" value="InterPro"/>
</dbReference>
<evidence type="ECO:0000256" key="2">
    <source>
        <dbReference type="ARBA" id="ARBA00022786"/>
    </source>
</evidence>
<dbReference type="FunFam" id="3.10.110.10:FF:000014">
    <property type="entry name" value="Baculoviral IAP repeat-containing protein 6"/>
    <property type="match status" value="1"/>
</dbReference>
<feature type="region of interest" description="Disordered" evidence="3">
    <location>
        <begin position="305"/>
        <end position="327"/>
    </location>
</feature>
<accession>A0AAW1TYS2</accession>
<dbReference type="Proteomes" id="UP001431783">
    <property type="component" value="Unassembled WGS sequence"/>
</dbReference>
<protein>
    <recommendedName>
        <fullName evidence="4">UBC core domain-containing protein</fullName>
    </recommendedName>
</protein>
<feature type="region of interest" description="Disordered" evidence="3">
    <location>
        <begin position="880"/>
        <end position="906"/>
    </location>
</feature>
<dbReference type="GO" id="GO:0043066">
    <property type="term" value="P:negative regulation of apoptotic process"/>
    <property type="evidence" value="ECO:0007669"/>
    <property type="project" value="TreeGrafter"/>
</dbReference>
<dbReference type="InterPro" id="IPR016135">
    <property type="entry name" value="UBQ-conjugating_enzyme/RWD"/>
</dbReference>
<dbReference type="InterPro" id="IPR022103">
    <property type="entry name" value="BIRC6"/>
</dbReference>
<keyword evidence="2" id="KW-0833">Ubl conjugation pathway</keyword>
<name>A0AAW1TYS2_9CUCU</name>
<dbReference type="Pfam" id="PF00179">
    <property type="entry name" value="UQ_con"/>
    <property type="match status" value="1"/>
</dbReference>
<feature type="compositionally biased region" description="Polar residues" evidence="3">
    <location>
        <begin position="892"/>
        <end position="906"/>
    </location>
</feature>
<keyword evidence="6" id="KW-1185">Reference proteome</keyword>
<proteinExistence type="predicted"/>
<dbReference type="InterPro" id="IPR000608">
    <property type="entry name" value="UBC"/>
</dbReference>